<name>A0A674PMZ0_TAKRU</name>
<dbReference type="PANTHER" id="PTHR14430">
    <property type="entry name" value="RABIN3-RELATED"/>
    <property type="match status" value="1"/>
</dbReference>
<feature type="compositionally biased region" description="Low complexity" evidence="4">
    <location>
        <begin position="99"/>
        <end position="110"/>
    </location>
</feature>
<dbReference type="SUPFAM" id="SSF144284">
    <property type="entry name" value="Sec2 N-terminal region"/>
    <property type="match status" value="1"/>
</dbReference>
<dbReference type="InterPro" id="IPR040351">
    <property type="entry name" value="RAB3IL/RAB3IP/Sec2"/>
</dbReference>
<dbReference type="AlphaFoldDB" id="A0A674PMZ0"/>
<comment type="similarity">
    <text evidence="2">Belongs to the SEC2 family.</text>
</comment>
<reference evidence="5" key="2">
    <citation type="submission" date="2025-08" db="UniProtKB">
        <authorList>
            <consortium name="Ensembl"/>
        </authorList>
    </citation>
    <scope>IDENTIFICATION</scope>
</reference>
<dbReference type="GO" id="GO:0005085">
    <property type="term" value="F:guanyl-nucleotide exchange factor activity"/>
    <property type="evidence" value="ECO:0007669"/>
    <property type="project" value="InterPro"/>
</dbReference>
<dbReference type="GO" id="GO:0006887">
    <property type="term" value="P:exocytosis"/>
    <property type="evidence" value="ECO:0007669"/>
    <property type="project" value="TreeGrafter"/>
</dbReference>
<dbReference type="Ensembl" id="ENSTRUT00000074530.1">
    <property type="protein sequence ID" value="ENSTRUP00000086894.1"/>
    <property type="gene ID" value="ENSTRUG00000007115.3"/>
</dbReference>
<keyword evidence="6" id="KW-1185">Reference proteome</keyword>
<dbReference type="GO" id="GO:0070319">
    <property type="term" value="C:Golgi to plasma membrane transport vesicle"/>
    <property type="evidence" value="ECO:0007669"/>
    <property type="project" value="TreeGrafter"/>
</dbReference>
<reference evidence="5 6" key="1">
    <citation type="journal article" date="2011" name="Genome Biol. Evol.">
        <title>Integration of the genetic map and genome assembly of fugu facilitates insights into distinct features of genome evolution in teleosts and mammals.</title>
        <authorList>
            <person name="Kai W."/>
            <person name="Kikuchi K."/>
            <person name="Tohari S."/>
            <person name="Chew A.K."/>
            <person name="Tay A."/>
            <person name="Fujiwara A."/>
            <person name="Hosoya S."/>
            <person name="Suetake H."/>
            <person name="Naruse K."/>
            <person name="Brenner S."/>
            <person name="Suzuki Y."/>
            <person name="Venkatesh B."/>
        </authorList>
    </citation>
    <scope>NUCLEOTIDE SEQUENCE [LARGE SCALE GENOMIC DNA]</scope>
</reference>
<evidence type="ECO:0000256" key="4">
    <source>
        <dbReference type="SAM" id="MobiDB-lite"/>
    </source>
</evidence>
<gene>
    <name evidence="5" type="primary">rab3ip</name>
</gene>
<evidence type="ECO:0000256" key="3">
    <source>
        <dbReference type="SAM" id="Coils"/>
    </source>
</evidence>
<sequence>KQKGLMSAAMACSGGQSNAETLEGFHEVNLASPTTPDLQVGTGVLTEACRTSLCADQLPTQPVYSTPRPSHNGSVSGQEAESADGNLLSGEDGEECGALSESLSRLRSPSVMEVREKGYERLKEELAKAQREAHKMVHEANIKQANAEKQLKEALGKIDVLQAEVQALKTLVLSSPTSPVGELPSVGGGGVKTPFRKGHSRNKSTSSAILGTQPDPSATQPIVRECREVDNQLFSDFKAWKEEPTLDRSCCFLQRVYREDIYPCLTFSKSELGSAILEAVEHNALSVEPVGFQTLPVVKASAVECGGPKKCALSGQTKTCKHRIKFGDSSNYYYISPYCRYRITTVCNFFTYIRYIQQGLVKQQDAEQMFWEVMQLRREMSLAKLGYYKDQL</sequence>
<feature type="compositionally biased region" description="Polar residues" evidence="4">
    <location>
        <begin position="59"/>
        <end position="79"/>
    </location>
</feature>
<organism evidence="5 6">
    <name type="scientific">Takifugu rubripes</name>
    <name type="common">Japanese pufferfish</name>
    <name type="synonym">Fugu rubripes</name>
    <dbReference type="NCBI Taxonomy" id="31033"/>
    <lineage>
        <taxon>Eukaryota</taxon>
        <taxon>Metazoa</taxon>
        <taxon>Chordata</taxon>
        <taxon>Craniata</taxon>
        <taxon>Vertebrata</taxon>
        <taxon>Euteleostomi</taxon>
        <taxon>Actinopterygii</taxon>
        <taxon>Neopterygii</taxon>
        <taxon>Teleostei</taxon>
        <taxon>Neoteleostei</taxon>
        <taxon>Acanthomorphata</taxon>
        <taxon>Eupercaria</taxon>
        <taxon>Tetraodontiformes</taxon>
        <taxon>Tetradontoidea</taxon>
        <taxon>Tetraodontidae</taxon>
        <taxon>Takifugu</taxon>
    </lineage>
</organism>
<evidence type="ECO:0000256" key="2">
    <source>
        <dbReference type="ARBA" id="ARBA00025794"/>
    </source>
</evidence>
<evidence type="ECO:0000256" key="1">
    <source>
        <dbReference type="ARBA" id="ARBA00023054"/>
    </source>
</evidence>
<feature type="compositionally biased region" description="Polar residues" evidence="4">
    <location>
        <begin position="203"/>
        <end position="217"/>
    </location>
</feature>
<accession>A0A674PMZ0</accession>
<protein>
    <submittedName>
        <fullName evidence="5">RAB3A interacting protein (rabin3)</fullName>
    </submittedName>
</protein>
<dbReference type="Gene3D" id="1.20.5.4880">
    <property type="match status" value="1"/>
</dbReference>
<evidence type="ECO:0000313" key="6">
    <source>
        <dbReference type="Proteomes" id="UP000005226"/>
    </source>
</evidence>
<proteinExistence type="inferred from homology"/>
<keyword evidence="1 3" id="KW-0175">Coiled coil</keyword>
<feature type="region of interest" description="Disordered" evidence="4">
    <location>
        <begin position="177"/>
        <end position="217"/>
    </location>
</feature>
<dbReference type="Proteomes" id="UP000005226">
    <property type="component" value="Chromosome 18"/>
</dbReference>
<feature type="region of interest" description="Disordered" evidence="4">
    <location>
        <begin position="59"/>
        <end position="110"/>
    </location>
</feature>
<dbReference type="GeneTree" id="ENSGT00940000157998"/>
<reference evidence="5" key="3">
    <citation type="submission" date="2025-09" db="UniProtKB">
        <authorList>
            <consortium name="Ensembl"/>
        </authorList>
    </citation>
    <scope>IDENTIFICATION</scope>
</reference>
<dbReference type="PANTHER" id="PTHR14430:SF2">
    <property type="entry name" value="RAB-3A-INTERACTING PROTEIN"/>
    <property type="match status" value="1"/>
</dbReference>
<evidence type="ECO:0000313" key="5">
    <source>
        <dbReference type="Ensembl" id="ENSTRUP00000086894.1"/>
    </source>
</evidence>
<feature type="coiled-coil region" evidence="3">
    <location>
        <begin position="112"/>
        <end position="171"/>
    </location>
</feature>
<dbReference type="Pfam" id="PF25555">
    <property type="entry name" value="RAB3A-like_C"/>
    <property type="match status" value="1"/>
</dbReference>